<organism evidence="2 3">
    <name type="scientific">Methylobacterium isbiliense</name>
    <dbReference type="NCBI Taxonomy" id="315478"/>
    <lineage>
        <taxon>Bacteria</taxon>
        <taxon>Pseudomonadati</taxon>
        <taxon>Pseudomonadota</taxon>
        <taxon>Alphaproteobacteria</taxon>
        <taxon>Hyphomicrobiales</taxon>
        <taxon>Methylobacteriaceae</taxon>
        <taxon>Methylobacterium</taxon>
    </lineage>
</organism>
<reference evidence="2" key="2">
    <citation type="submission" date="2021-08" db="EMBL/GenBank/DDBJ databases">
        <authorList>
            <person name="Tani A."/>
            <person name="Ola A."/>
            <person name="Ogura Y."/>
            <person name="Katsura K."/>
            <person name="Hayashi T."/>
        </authorList>
    </citation>
    <scope>NUCLEOTIDE SEQUENCE</scope>
    <source>
        <strain evidence="2">DSM 17168</strain>
    </source>
</reference>
<keyword evidence="1" id="KW-0732">Signal</keyword>
<proteinExistence type="predicted"/>
<evidence type="ECO:0000256" key="1">
    <source>
        <dbReference type="SAM" id="SignalP"/>
    </source>
</evidence>
<evidence type="ECO:0000313" key="2">
    <source>
        <dbReference type="EMBL" id="GJE02391.1"/>
    </source>
</evidence>
<accession>A0ABQ4SL36</accession>
<gene>
    <name evidence="2" type="ORF">GMJLKIPL_4339</name>
</gene>
<dbReference type="Proteomes" id="UP001055153">
    <property type="component" value="Unassembled WGS sequence"/>
</dbReference>
<comment type="caution">
    <text evidence="2">The sequence shown here is derived from an EMBL/GenBank/DDBJ whole genome shotgun (WGS) entry which is preliminary data.</text>
</comment>
<sequence>MSPMRSLALVLAFTACGLAGARADDAAACRDGIAEIRAALDKAPPEPAAGRLRKALRVAEREAREGEFDECLDAVRDARAGR</sequence>
<protein>
    <submittedName>
        <fullName evidence="2">Uncharacterized protein</fullName>
    </submittedName>
</protein>
<evidence type="ECO:0000313" key="3">
    <source>
        <dbReference type="Proteomes" id="UP001055153"/>
    </source>
</evidence>
<dbReference type="EMBL" id="BPQQ01000055">
    <property type="protein sequence ID" value="GJE02391.1"/>
    <property type="molecule type" value="Genomic_DNA"/>
</dbReference>
<reference evidence="2" key="1">
    <citation type="journal article" date="2021" name="Front. Microbiol.">
        <title>Comprehensive Comparative Genomics and Phenotyping of Methylobacterium Species.</title>
        <authorList>
            <person name="Alessa O."/>
            <person name="Ogura Y."/>
            <person name="Fujitani Y."/>
            <person name="Takami H."/>
            <person name="Hayashi T."/>
            <person name="Sahin N."/>
            <person name="Tani A."/>
        </authorList>
    </citation>
    <scope>NUCLEOTIDE SEQUENCE</scope>
    <source>
        <strain evidence="2">DSM 17168</strain>
    </source>
</reference>
<dbReference type="PROSITE" id="PS51257">
    <property type="entry name" value="PROKAR_LIPOPROTEIN"/>
    <property type="match status" value="1"/>
</dbReference>
<feature type="chain" id="PRO_5047361854" evidence="1">
    <location>
        <begin position="24"/>
        <end position="82"/>
    </location>
</feature>
<feature type="signal peptide" evidence="1">
    <location>
        <begin position="1"/>
        <end position="23"/>
    </location>
</feature>
<name>A0ABQ4SL36_9HYPH</name>
<keyword evidence="3" id="KW-1185">Reference proteome</keyword>